<reference evidence="2 3" key="1">
    <citation type="submission" date="2019-01" db="EMBL/GenBank/DDBJ databases">
        <authorList>
            <person name="Chen W.-M."/>
        </authorList>
    </citation>
    <scope>NUCLEOTIDE SEQUENCE [LARGE SCALE GENOMIC DNA]</scope>
    <source>
        <strain evidence="2 3">CCP-7</strain>
    </source>
</reference>
<dbReference type="PROSITE" id="PS51704">
    <property type="entry name" value="GP_PDE"/>
    <property type="match status" value="1"/>
</dbReference>
<dbReference type="InterPro" id="IPR030395">
    <property type="entry name" value="GP_PDE_dom"/>
</dbReference>
<dbReference type="EMBL" id="SACN01000002">
    <property type="protein sequence ID" value="RVT91195.1"/>
    <property type="molecule type" value="Genomic_DNA"/>
</dbReference>
<organism evidence="2 3">
    <name type="scientific">Sphingomonas crocodyli</name>
    <dbReference type="NCBI Taxonomy" id="1979270"/>
    <lineage>
        <taxon>Bacteria</taxon>
        <taxon>Pseudomonadati</taxon>
        <taxon>Pseudomonadota</taxon>
        <taxon>Alphaproteobacteria</taxon>
        <taxon>Sphingomonadales</taxon>
        <taxon>Sphingomonadaceae</taxon>
        <taxon>Sphingomonas</taxon>
    </lineage>
</organism>
<dbReference type="GO" id="GO:0008889">
    <property type="term" value="F:glycerophosphodiester phosphodiesterase activity"/>
    <property type="evidence" value="ECO:0007669"/>
    <property type="project" value="TreeGrafter"/>
</dbReference>
<evidence type="ECO:0000313" key="2">
    <source>
        <dbReference type="EMBL" id="RVT91195.1"/>
    </source>
</evidence>
<keyword evidence="3" id="KW-1185">Reference proteome</keyword>
<dbReference type="Proteomes" id="UP000282971">
    <property type="component" value="Unassembled WGS sequence"/>
</dbReference>
<sequence length="352" mass="38285">MAVASGPASPSVIDPPRERPATVAPTLFGSTPMFRPIGLSLCSLFAMTTATAAEPTRAVKPAATTTPQTRAQMLVKRMRDPNGPAMIVAHRGCHVEAPENSIAAFKRCIYTGIDMVETDVQPTKDGILVLMHDATVDRTTNGTGRVSDMTLAELKKLRLRMNKGGADAPLTDETIPTFEEAMEVMRGKILVDLDAKGSDLERVWRESLPLLERMGVLDQMTVKMTAGRDDHLMDKVPLLKRVTYLQRVVSFGPPLTQVVQSHRQYDPAAYTVVFLNLPFFEEGAAAVKASGARAWAEPFWGATAGGYSDELAMLDPDANWGRLLDAGATVFLTDRPESLAVYLAGKGRRPFN</sequence>
<name>A0A437M0V4_9SPHN</name>
<dbReference type="GO" id="GO:0006644">
    <property type="term" value="P:phospholipid metabolic process"/>
    <property type="evidence" value="ECO:0007669"/>
    <property type="project" value="TreeGrafter"/>
</dbReference>
<gene>
    <name evidence="2" type="ORF">EOD43_16925</name>
</gene>
<dbReference type="PANTHER" id="PTHR46320">
    <property type="entry name" value="GLYCEROPHOSPHODIESTER PHOSPHODIESTERASE 1"/>
    <property type="match status" value="1"/>
</dbReference>
<dbReference type="InterPro" id="IPR017946">
    <property type="entry name" value="PLC-like_Pdiesterase_TIM-brl"/>
</dbReference>
<dbReference type="CDD" id="cd08566">
    <property type="entry name" value="GDPD_AtGDE_like"/>
    <property type="match status" value="1"/>
</dbReference>
<accession>A0A437M0V4</accession>
<proteinExistence type="predicted"/>
<evidence type="ECO:0000259" key="1">
    <source>
        <dbReference type="PROSITE" id="PS51704"/>
    </source>
</evidence>
<dbReference type="GO" id="GO:0070291">
    <property type="term" value="P:N-acylethanolamine metabolic process"/>
    <property type="evidence" value="ECO:0007669"/>
    <property type="project" value="TreeGrafter"/>
</dbReference>
<dbReference type="PANTHER" id="PTHR46320:SF1">
    <property type="entry name" value="GLYCEROPHOSPHODIESTER PHOSPHODIESTERASE 1"/>
    <property type="match status" value="1"/>
</dbReference>
<dbReference type="Gene3D" id="3.20.20.190">
    <property type="entry name" value="Phosphatidylinositol (PI) phosphodiesterase"/>
    <property type="match status" value="1"/>
</dbReference>
<dbReference type="OrthoDB" id="1854250at2"/>
<dbReference type="GO" id="GO:0006580">
    <property type="term" value="P:ethanolamine metabolic process"/>
    <property type="evidence" value="ECO:0007669"/>
    <property type="project" value="TreeGrafter"/>
</dbReference>
<dbReference type="GO" id="GO:0005886">
    <property type="term" value="C:plasma membrane"/>
    <property type="evidence" value="ECO:0007669"/>
    <property type="project" value="TreeGrafter"/>
</dbReference>
<comment type="caution">
    <text evidence="2">The sequence shown here is derived from an EMBL/GenBank/DDBJ whole genome shotgun (WGS) entry which is preliminary data.</text>
</comment>
<dbReference type="Pfam" id="PF03009">
    <property type="entry name" value="GDPD"/>
    <property type="match status" value="1"/>
</dbReference>
<dbReference type="AlphaFoldDB" id="A0A437M0V4"/>
<dbReference type="SUPFAM" id="SSF51695">
    <property type="entry name" value="PLC-like phosphodiesterases"/>
    <property type="match status" value="1"/>
</dbReference>
<feature type="domain" description="GP-PDE" evidence="1">
    <location>
        <begin position="85"/>
        <end position="343"/>
    </location>
</feature>
<protein>
    <submittedName>
        <fullName evidence="2">Glycerophosphodiester phosphodiesterase family protein</fullName>
    </submittedName>
</protein>
<evidence type="ECO:0000313" key="3">
    <source>
        <dbReference type="Proteomes" id="UP000282971"/>
    </source>
</evidence>